<proteinExistence type="inferred from homology"/>
<dbReference type="Proteomes" id="UP000198224">
    <property type="component" value="Chromosome I"/>
</dbReference>
<evidence type="ECO:0000313" key="5">
    <source>
        <dbReference type="Proteomes" id="UP000198224"/>
    </source>
</evidence>
<dbReference type="EMBL" id="LT607409">
    <property type="protein sequence ID" value="SCF15687.1"/>
    <property type="molecule type" value="Genomic_DNA"/>
</dbReference>
<dbReference type="InterPro" id="IPR036291">
    <property type="entry name" value="NAD(P)-bd_dom_sf"/>
</dbReference>
<feature type="compositionally biased region" description="Low complexity" evidence="3">
    <location>
        <begin position="13"/>
        <end position="31"/>
    </location>
</feature>
<dbReference type="eggNOG" id="COG1028">
    <property type="taxonomic scope" value="Bacteria"/>
</dbReference>
<keyword evidence="5" id="KW-1185">Reference proteome</keyword>
<reference evidence="5" key="1">
    <citation type="submission" date="2016-06" db="EMBL/GenBank/DDBJ databases">
        <authorList>
            <person name="Varghese N."/>
            <person name="Submissions Spin"/>
        </authorList>
    </citation>
    <scope>NUCLEOTIDE SEQUENCE [LARGE SCALE GENOMIC DNA]</scope>
    <source>
        <strain evidence="5">DSM 45160</strain>
    </source>
</reference>
<keyword evidence="2" id="KW-0560">Oxidoreductase</keyword>
<dbReference type="InterPro" id="IPR020904">
    <property type="entry name" value="Sc_DH/Rdtase_CS"/>
</dbReference>
<dbReference type="AlphaFoldDB" id="A0A1C4Y4M5"/>
<sequence length="300" mass="31842">MTEDQHTQQDPTSQYGGQSGQPAQQQSAPGSTARMNPKPDHGEESYRGSGKLDGKRALITGGDSGIGRAVAIAFAREGADVLISYLDEGEDADARETVRLVEQAGRRGVAVRGDVTDEAHCQELVDRAVRDLGGLDILVNNAAYQMSQDKGILGITTEQFDRVLKTNLYAMFWLCKAAIPHLGEGAAIINTASIQAFDPSPQLLDYATTKAGIANFTKALAADLAEQGIRVNAVAPGPVWTPLIPATMPEEKVKQFGTDTPEGRPGQPAELAPAYVFFASQESSYVTGEILGVTGGRPTK</sequence>
<evidence type="ECO:0000256" key="3">
    <source>
        <dbReference type="SAM" id="MobiDB-lite"/>
    </source>
</evidence>
<accession>A0A1C4Y4M5</accession>
<dbReference type="PRINTS" id="PR00080">
    <property type="entry name" value="SDRFAMILY"/>
</dbReference>
<dbReference type="Pfam" id="PF13561">
    <property type="entry name" value="adh_short_C2"/>
    <property type="match status" value="1"/>
</dbReference>
<organism evidence="4 5">
    <name type="scientific">Micromonospora chokoriensis</name>
    <dbReference type="NCBI Taxonomy" id="356851"/>
    <lineage>
        <taxon>Bacteria</taxon>
        <taxon>Bacillati</taxon>
        <taxon>Actinomycetota</taxon>
        <taxon>Actinomycetes</taxon>
        <taxon>Micromonosporales</taxon>
        <taxon>Micromonosporaceae</taxon>
        <taxon>Micromonospora</taxon>
    </lineage>
</organism>
<evidence type="ECO:0008006" key="6">
    <source>
        <dbReference type="Google" id="ProtNLM"/>
    </source>
</evidence>
<name>A0A1C4Y4M5_9ACTN</name>
<evidence type="ECO:0000256" key="1">
    <source>
        <dbReference type="ARBA" id="ARBA00006484"/>
    </source>
</evidence>
<protein>
    <recommendedName>
        <fullName evidence="6">NAD(P)-dependent dehydrogenase, short-chain alcohol dehydrogenase family</fullName>
    </recommendedName>
</protein>
<dbReference type="FunFam" id="3.40.50.720:FF:000097">
    <property type="entry name" value="SDR family oxidoreductase"/>
    <property type="match status" value="1"/>
</dbReference>
<dbReference type="SUPFAM" id="SSF51735">
    <property type="entry name" value="NAD(P)-binding Rossmann-fold domains"/>
    <property type="match status" value="1"/>
</dbReference>
<dbReference type="GO" id="GO:0016614">
    <property type="term" value="F:oxidoreductase activity, acting on CH-OH group of donors"/>
    <property type="evidence" value="ECO:0007669"/>
    <property type="project" value="UniProtKB-ARBA"/>
</dbReference>
<feature type="region of interest" description="Disordered" evidence="3">
    <location>
        <begin position="1"/>
        <end position="55"/>
    </location>
</feature>
<comment type="similarity">
    <text evidence="1">Belongs to the short-chain dehydrogenases/reductases (SDR) family.</text>
</comment>
<dbReference type="PANTHER" id="PTHR48107">
    <property type="entry name" value="NADPH-DEPENDENT ALDEHYDE REDUCTASE-LIKE PROTEIN, CHLOROPLASTIC-RELATED"/>
    <property type="match status" value="1"/>
</dbReference>
<dbReference type="InterPro" id="IPR002347">
    <property type="entry name" value="SDR_fam"/>
</dbReference>
<gene>
    <name evidence="4" type="ORF">GA0070612_4289</name>
</gene>
<dbReference type="PANTHER" id="PTHR48107:SF16">
    <property type="entry name" value="NADPH-DEPENDENT ALDEHYDE REDUCTASE 1, CHLOROPLASTIC"/>
    <property type="match status" value="1"/>
</dbReference>
<dbReference type="PRINTS" id="PR00081">
    <property type="entry name" value="GDHRDH"/>
</dbReference>
<evidence type="ECO:0000256" key="2">
    <source>
        <dbReference type="ARBA" id="ARBA00023002"/>
    </source>
</evidence>
<dbReference type="RefSeq" id="WP_088989527.1">
    <property type="nucleotide sequence ID" value="NZ_LT607409.1"/>
</dbReference>
<dbReference type="Gene3D" id="3.40.50.720">
    <property type="entry name" value="NAD(P)-binding Rossmann-like Domain"/>
    <property type="match status" value="1"/>
</dbReference>
<feature type="compositionally biased region" description="Basic and acidic residues" evidence="3">
    <location>
        <begin position="37"/>
        <end position="55"/>
    </location>
</feature>
<dbReference type="PROSITE" id="PS00061">
    <property type="entry name" value="ADH_SHORT"/>
    <property type="match status" value="1"/>
</dbReference>
<dbReference type="NCBIfam" id="NF005559">
    <property type="entry name" value="PRK07231.1"/>
    <property type="match status" value="1"/>
</dbReference>
<evidence type="ECO:0000313" key="4">
    <source>
        <dbReference type="EMBL" id="SCF15687.1"/>
    </source>
</evidence>
<dbReference type="CDD" id="cd05355">
    <property type="entry name" value="SDR_c1"/>
    <property type="match status" value="1"/>
</dbReference>